<dbReference type="InterPro" id="IPR001647">
    <property type="entry name" value="HTH_TetR"/>
</dbReference>
<dbReference type="Pfam" id="PF00440">
    <property type="entry name" value="TetR_N"/>
    <property type="match status" value="1"/>
</dbReference>
<accession>A0A0R1RJY0</accession>
<proteinExistence type="predicted"/>
<dbReference type="STRING" id="1114972.FD35_GL001220"/>
<dbReference type="EMBL" id="AZFF01000002">
    <property type="protein sequence ID" value="KRL56924.1"/>
    <property type="molecule type" value="Genomic_DNA"/>
</dbReference>
<dbReference type="PROSITE" id="PS50977">
    <property type="entry name" value="HTH_TETR_2"/>
    <property type="match status" value="1"/>
</dbReference>
<name>A0A0R1RJY0_9LACO</name>
<dbReference type="InterPro" id="IPR009057">
    <property type="entry name" value="Homeodomain-like_sf"/>
</dbReference>
<gene>
    <name evidence="4" type="ORF">FD35_GL001220</name>
</gene>
<protein>
    <recommendedName>
        <fullName evidence="3">HTH tetR-type domain-containing protein</fullName>
    </recommendedName>
</protein>
<evidence type="ECO:0000259" key="3">
    <source>
        <dbReference type="PROSITE" id="PS50977"/>
    </source>
</evidence>
<keyword evidence="5" id="KW-1185">Reference proteome</keyword>
<dbReference type="PATRIC" id="fig|1114972.6.peg.1236"/>
<dbReference type="PANTHER" id="PTHR43479:SF7">
    <property type="entry name" value="TETR-FAMILY TRANSCRIPTIONAL REGULATOR"/>
    <property type="match status" value="1"/>
</dbReference>
<reference evidence="4 5" key="1">
    <citation type="journal article" date="2015" name="Genome Announc.">
        <title>Expanding the biotechnology potential of lactobacilli through comparative genomics of 213 strains and associated genera.</title>
        <authorList>
            <person name="Sun Z."/>
            <person name="Harris H.M."/>
            <person name="McCann A."/>
            <person name="Guo C."/>
            <person name="Argimon S."/>
            <person name="Zhang W."/>
            <person name="Yang X."/>
            <person name="Jeffery I.B."/>
            <person name="Cooney J.C."/>
            <person name="Kagawa T.F."/>
            <person name="Liu W."/>
            <person name="Song Y."/>
            <person name="Salvetti E."/>
            <person name="Wrobel A."/>
            <person name="Rasinkangas P."/>
            <person name="Parkhill J."/>
            <person name="Rea M.C."/>
            <person name="O'Sullivan O."/>
            <person name="Ritari J."/>
            <person name="Douillard F.P."/>
            <person name="Paul Ross R."/>
            <person name="Yang R."/>
            <person name="Briner A.E."/>
            <person name="Felis G.E."/>
            <person name="de Vos W.M."/>
            <person name="Barrangou R."/>
            <person name="Klaenhammer T.R."/>
            <person name="Caufield P.W."/>
            <person name="Cui Y."/>
            <person name="Zhang H."/>
            <person name="O'Toole P.W."/>
        </authorList>
    </citation>
    <scope>NUCLEOTIDE SEQUENCE [LARGE SCALE GENOMIC DNA]</scope>
    <source>
        <strain evidence="4 5">DSM 15814</strain>
    </source>
</reference>
<feature type="DNA-binding region" description="H-T-H motif" evidence="2">
    <location>
        <begin position="30"/>
        <end position="49"/>
    </location>
</feature>
<dbReference type="GO" id="GO:0003677">
    <property type="term" value="F:DNA binding"/>
    <property type="evidence" value="ECO:0007669"/>
    <property type="project" value="UniProtKB-UniRule"/>
</dbReference>
<evidence type="ECO:0000256" key="2">
    <source>
        <dbReference type="PROSITE-ProRule" id="PRU00335"/>
    </source>
</evidence>
<dbReference type="OrthoDB" id="9810250at2"/>
<dbReference type="InterPro" id="IPR050624">
    <property type="entry name" value="HTH-type_Tx_Regulator"/>
</dbReference>
<evidence type="ECO:0000313" key="4">
    <source>
        <dbReference type="EMBL" id="KRL56924.1"/>
    </source>
</evidence>
<dbReference type="PANTHER" id="PTHR43479">
    <property type="entry name" value="ACREF/ENVCD OPERON REPRESSOR-RELATED"/>
    <property type="match status" value="1"/>
</dbReference>
<sequence length="182" mass="21410">MTDLRIRRTRELIRRAFVSLINEQGFEQLTVQAISERAMINRKTFYAHYVDKYAVADELCTMILDWLHESFQLREKVIANSLTLEIAIKNLQPQLVQLRAQWFSPLQALMRIPKYRKRLTEQITNENLEMIRHRLKLSFSDFEQVILGSVINGAIEYILDGGQLPSSDEIRKLHNDIQMMFG</sequence>
<dbReference type="eggNOG" id="COG1309">
    <property type="taxonomic scope" value="Bacteria"/>
</dbReference>
<comment type="caution">
    <text evidence="4">The sequence shown here is derived from an EMBL/GenBank/DDBJ whole genome shotgun (WGS) entry which is preliminary data.</text>
</comment>
<dbReference type="Gene3D" id="1.10.357.10">
    <property type="entry name" value="Tetracycline Repressor, domain 2"/>
    <property type="match status" value="1"/>
</dbReference>
<dbReference type="RefSeq" id="WP_017262514.1">
    <property type="nucleotide sequence ID" value="NZ_AUAW01000004.1"/>
</dbReference>
<keyword evidence="1 2" id="KW-0238">DNA-binding</keyword>
<dbReference type="AlphaFoldDB" id="A0A0R1RJY0"/>
<feature type="domain" description="HTH tetR-type" evidence="3">
    <location>
        <begin position="7"/>
        <end position="67"/>
    </location>
</feature>
<dbReference type="SUPFAM" id="SSF46689">
    <property type="entry name" value="Homeodomain-like"/>
    <property type="match status" value="1"/>
</dbReference>
<evidence type="ECO:0000313" key="5">
    <source>
        <dbReference type="Proteomes" id="UP000051999"/>
    </source>
</evidence>
<dbReference type="Proteomes" id="UP000051999">
    <property type="component" value="Unassembled WGS sequence"/>
</dbReference>
<evidence type="ECO:0000256" key="1">
    <source>
        <dbReference type="ARBA" id="ARBA00023125"/>
    </source>
</evidence>
<organism evidence="4 5">
    <name type="scientific">Furfurilactobacillus rossiae DSM 15814</name>
    <dbReference type="NCBI Taxonomy" id="1114972"/>
    <lineage>
        <taxon>Bacteria</taxon>
        <taxon>Bacillati</taxon>
        <taxon>Bacillota</taxon>
        <taxon>Bacilli</taxon>
        <taxon>Lactobacillales</taxon>
        <taxon>Lactobacillaceae</taxon>
        <taxon>Furfurilactobacillus</taxon>
    </lineage>
</organism>